<dbReference type="Proteomes" id="UP001225605">
    <property type="component" value="Unassembled WGS sequence"/>
</dbReference>
<evidence type="ECO:0000313" key="1">
    <source>
        <dbReference type="EMBL" id="MDQ2589146.1"/>
    </source>
</evidence>
<proteinExistence type="predicted"/>
<comment type="caution">
    <text evidence="1">The sequence shown here is derived from an EMBL/GenBank/DDBJ whole genome shotgun (WGS) entry which is preliminary data.</text>
</comment>
<dbReference type="EMBL" id="NSDM01000031">
    <property type="protein sequence ID" value="MDQ2589146.1"/>
    <property type="molecule type" value="Genomic_DNA"/>
</dbReference>
<organism evidence="1 2">
    <name type="scientific">Saccharothrix yanglingensis</name>
    <dbReference type="NCBI Taxonomy" id="659496"/>
    <lineage>
        <taxon>Bacteria</taxon>
        <taxon>Bacillati</taxon>
        <taxon>Actinomycetota</taxon>
        <taxon>Actinomycetes</taxon>
        <taxon>Pseudonocardiales</taxon>
        <taxon>Pseudonocardiaceae</taxon>
        <taxon>Saccharothrix</taxon>
    </lineage>
</organism>
<accession>A0ABU0XB04</accession>
<evidence type="ECO:0000313" key="2">
    <source>
        <dbReference type="Proteomes" id="UP001225605"/>
    </source>
</evidence>
<dbReference type="RefSeq" id="WP_306750833.1">
    <property type="nucleotide sequence ID" value="NZ_NSDM01000031.1"/>
</dbReference>
<name>A0ABU0XB04_9PSEU</name>
<sequence length="66" mass="7185">MARTLDIDPGAQELIRALPPEALVALGEAFEVLTPVPERDSPLNRTIRMADCPPRTCEVSIVDNTV</sequence>
<keyword evidence="2" id="KW-1185">Reference proteome</keyword>
<protein>
    <submittedName>
        <fullName evidence="1">Uncharacterized protein</fullName>
    </submittedName>
</protein>
<reference evidence="1 2" key="1">
    <citation type="submission" date="2017-06" db="EMBL/GenBank/DDBJ databases">
        <title>Cultured bacterium strain Saccharothrix yanglingensis Hhs.015.</title>
        <authorList>
            <person name="Xia Y."/>
        </authorList>
    </citation>
    <scope>NUCLEOTIDE SEQUENCE [LARGE SCALE GENOMIC DNA]</scope>
    <source>
        <strain evidence="1 2">Hhs.015</strain>
    </source>
</reference>
<gene>
    <name evidence="1" type="ORF">CKY47_35480</name>
</gene>